<proteinExistence type="predicted"/>
<protein>
    <submittedName>
        <fullName evidence="1">Uncharacterized protein</fullName>
    </submittedName>
</protein>
<dbReference type="Proteomes" id="UP001374584">
    <property type="component" value="Unassembled WGS sequence"/>
</dbReference>
<sequence length="68" mass="7765">MLASHERALFFFNLILIKAKLKRHSSVSSAPFLFSFAAYYIYIKRIGPSRSSGPPLFIYTSCHARPNQ</sequence>
<name>A0AAN9L2D2_PHACN</name>
<reference evidence="1 2" key="1">
    <citation type="submission" date="2024-01" db="EMBL/GenBank/DDBJ databases">
        <title>The genomes of 5 underutilized Papilionoideae crops provide insights into root nodulation and disease resistanc.</title>
        <authorList>
            <person name="Jiang F."/>
        </authorList>
    </citation>
    <scope>NUCLEOTIDE SEQUENCE [LARGE SCALE GENOMIC DNA]</scope>
    <source>
        <strain evidence="1">JINMINGXINNONG_FW02</strain>
        <tissue evidence="1">Leaves</tissue>
    </source>
</reference>
<keyword evidence="2" id="KW-1185">Reference proteome</keyword>
<comment type="caution">
    <text evidence="1">The sequence shown here is derived from an EMBL/GenBank/DDBJ whole genome shotgun (WGS) entry which is preliminary data.</text>
</comment>
<evidence type="ECO:0000313" key="2">
    <source>
        <dbReference type="Proteomes" id="UP001374584"/>
    </source>
</evidence>
<organism evidence="1 2">
    <name type="scientific">Phaseolus coccineus</name>
    <name type="common">Scarlet runner bean</name>
    <name type="synonym">Phaseolus multiflorus</name>
    <dbReference type="NCBI Taxonomy" id="3886"/>
    <lineage>
        <taxon>Eukaryota</taxon>
        <taxon>Viridiplantae</taxon>
        <taxon>Streptophyta</taxon>
        <taxon>Embryophyta</taxon>
        <taxon>Tracheophyta</taxon>
        <taxon>Spermatophyta</taxon>
        <taxon>Magnoliopsida</taxon>
        <taxon>eudicotyledons</taxon>
        <taxon>Gunneridae</taxon>
        <taxon>Pentapetalae</taxon>
        <taxon>rosids</taxon>
        <taxon>fabids</taxon>
        <taxon>Fabales</taxon>
        <taxon>Fabaceae</taxon>
        <taxon>Papilionoideae</taxon>
        <taxon>50 kb inversion clade</taxon>
        <taxon>NPAAA clade</taxon>
        <taxon>indigoferoid/millettioid clade</taxon>
        <taxon>Phaseoleae</taxon>
        <taxon>Phaseolus</taxon>
    </lineage>
</organism>
<dbReference type="AlphaFoldDB" id="A0AAN9L2D2"/>
<evidence type="ECO:0000313" key="1">
    <source>
        <dbReference type="EMBL" id="KAK7325703.1"/>
    </source>
</evidence>
<accession>A0AAN9L2D2</accession>
<dbReference type="EMBL" id="JAYMYR010000106">
    <property type="protein sequence ID" value="KAK7325703.1"/>
    <property type="molecule type" value="Genomic_DNA"/>
</dbReference>
<gene>
    <name evidence="1" type="ORF">VNO80_33970</name>
</gene>